<feature type="domain" description="Alpha/beta hydrolase fold-3" evidence="3">
    <location>
        <begin position="88"/>
        <end position="290"/>
    </location>
</feature>
<dbReference type="SUPFAM" id="SSF53474">
    <property type="entry name" value="alpha/beta-Hydrolases"/>
    <property type="match status" value="1"/>
</dbReference>
<dbReference type="Pfam" id="PF07859">
    <property type="entry name" value="Abhydrolase_3"/>
    <property type="match status" value="1"/>
</dbReference>
<dbReference type="OrthoDB" id="9803828at2"/>
<protein>
    <submittedName>
        <fullName evidence="4">Esterase</fullName>
    </submittedName>
</protein>
<dbReference type="Proteomes" id="UP000245590">
    <property type="component" value="Unassembled WGS sequence"/>
</dbReference>
<dbReference type="PANTHER" id="PTHR48081:SF8">
    <property type="entry name" value="ALPHA_BETA HYDROLASE FOLD-3 DOMAIN-CONTAINING PROTEIN-RELATED"/>
    <property type="match status" value="1"/>
</dbReference>
<dbReference type="AlphaFoldDB" id="A0A2U2RJX2"/>
<comment type="caution">
    <text evidence="4">The sequence shown here is derived from an EMBL/GenBank/DDBJ whole genome shotgun (WGS) entry which is preliminary data.</text>
</comment>
<dbReference type="Gene3D" id="3.40.50.1820">
    <property type="entry name" value="alpha/beta hydrolase"/>
    <property type="match status" value="1"/>
</dbReference>
<dbReference type="GO" id="GO:0016787">
    <property type="term" value="F:hydrolase activity"/>
    <property type="evidence" value="ECO:0007669"/>
    <property type="project" value="UniProtKB-KW"/>
</dbReference>
<reference evidence="4 5" key="1">
    <citation type="submission" date="2018-05" db="EMBL/GenBank/DDBJ databases">
        <title>Brachybacterium sp. M1HQ-2T, whole genome shotgun sequence.</title>
        <authorList>
            <person name="Tuo L."/>
        </authorList>
    </citation>
    <scope>NUCLEOTIDE SEQUENCE [LARGE SCALE GENOMIC DNA]</scope>
    <source>
        <strain evidence="4 5">M1HQ-2</strain>
    </source>
</reference>
<feature type="region of interest" description="Disordered" evidence="2">
    <location>
        <begin position="1"/>
        <end position="24"/>
    </location>
</feature>
<accession>A0A2U2RJX2</accession>
<gene>
    <name evidence="4" type="ORF">DEO23_10200</name>
</gene>
<dbReference type="PANTHER" id="PTHR48081">
    <property type="entry name" value="AB HYDROLASE SUPERFAMILY PROTEIN C4A8.06C"/>
    <property type="match status" value="1"/>
</dbReference>
<organism evidence="4 5">
    <name type="scientific">Brachybacterium endophyticum</name>
    <dbReference type="NCBI Taxonomy" id="2182385"/>
    <lineage>
        <taxon>Bacteria</taxon>
        <taxon>Bacillati</taxon>
        <taxon>Actinomycetota</taxon>
        <taxon>Actinomycetes</taxon>
        <taxon>Micrococcales</taxon>
        <taxon>Dermabacteraceae</taxon>
        <taxon>Brachybacterium</taxon>
    </lineage>
</organism>
<evidence type="ECO:0000259" key="3">
    <source>
        <dbReference type="Pfam" id="PF07859"/>
    </source>
</evidence>
<proteinExistence type="predicted"/>
<evidence type="ECO:0000313" key="4">
    <source>
        <dbReference type="EMBL" id="PWH06163.1"/>
    </source>
</evidence>
<evidence type="ECO:0000313" key="5">
    <source>
        <dbReference type="Proteomes" id="UP000245590"/>
    </source>
</evidence>
<evidence type="ECO:0000256" key="1">
    <source>
        <dbReference type="ARBA" id="ARBA00022801"/>
    </source>
</evidence>
<keyword evidence="5" id="KW-1185">Reference proteome</keyword>
<dbReference type="EMBL" id="QFKX01000003">
    <property type="protein sequence ID" value="PWH06163.1"/>
    <property type="molecule type" value="Genomic_DNA"/>
</dbReference>
<dbReference type="InterPro" id="IPR050300">
    <property type="entry name" value="GDXG_lipolytic_enzyme"/>
</dbReference>
<keyword evidence="1" id="KW-0378">Hydrolase</keyword>
<sequence length="328" mass="36553">MPPMSSVHVETPAPHPGEEEASGADALRRATWITAHLPTGLFEFGVRRTHGNTKPDHATVERSLVTRSRHRGIPVTWIDRENANRGVLIHLHGGTYVKGEHPDHWDWLADMRRRGGMAVAMLHYRLPPEMPFPAAYDDAVEGVLGIVEDFAPYTPRWVLSGDSAGAGLALAVAQTLRDRDEQRPSALVLTAPWVDLTLNDPRIAEQEEKDPALSRETLARSAALYADGFDLEDPRLSPLFRDLRDLPPVHLTVGDQDILLGDALRLRDGLADAGTEVTWLEQPGGWHCYPMVWRGPVSQYARRRQIAFVREALRFDVPVNEGRRAAAH</sequence>
<dbReference type="InterPro" id="IPR013094">
    <property type="entry name" value="AB_hydrolase_3"/>
</dbReference>
<dbReference type="InterPro" id="IPR029058">
    <property type="entry name" value="AB_hydrolase_fold"/>
</dbReference>
<name>A0A2U2RJX2_9MICO</name>
<evidence type="ECO:0000256" key="2">
    <source>
        <dbReference type="SAM" id="MobiDB-lite"/>
    </source>
</evidence>